<dbReference type="PANTHER" id="PTHR47506:SF1">
    <property type="entry name" value="HTH-TYPE TRANSCRIPTIONAL REGULATOR YJDC"/>
    <property type="match status" value="1"/>
</dbReference>
<name>A0ABY5PMU3_9ACTN</name>
<gene>
    <name evidence="6" type="ORF">LRS13_11105</name>
</gene>
<keyword evidence="7" id="KW-1185">Reference proteome</keyword>
<dbReference type="InterPro" id="IPR036271">
    <property type="entry name" value="Tet_transcr_reg_TetR-rel_C_sf"/>
</dbReference>
<accession>A0ABY5PMU3</accession>
<evidence type="ECO:0000256" key="3">
    <source>
        <dbReference type="ARBA" id="ARBA00023163"/>
    </source>
</evidence>
<evidence type="ECO:0000313" key="6">
    <source>
        <dbReference type="EMBL" id="UUY06031.1"/>
    </source>
</evidence>
<dbReference type="InterPro" id="IPR009057">
    <property type="entry name" value="Homeodomain-like_sf"/>
</dbReference>
<dbReference type="SUPFAM" id="SSF46689">
    <property type="entry name" value="Homeodomain-like"/>
    <property type="match status" value="1"/>
</dbReference>
<dbReference type="EMBL" id="CP088295">
    <property type="protein sequence ID" value="UUY06031.1"/>
    <property type="molecule type" value="Genomic_DNA"/>
</dbReference>
<feature type="domain" description="HTH tetR-type" evidence="5">
    <location>
        <begin position="5"/>
        <end position="65"/>
    </location>
</feature>
<organism evidence="6 7">
    <name type="scientific">Svornostia abyssi</name>
    <dbReference type="NCBI Taxonomy" id="2898438"/>
    <lineage>
        <taxon>Bacteria</taxon>
        <taxon>Bacillati</taxon>
        <taxon>Actinomycetota</taxon>
        <taxon>Thermoleophilia</taxon>
        <taxon>Solirubrobacterales</taxon>
        <taxon>Baekduiaceae</taxon>
        <taxon>Svornostia</taxon>
    </lineage>
</organism>
<evidence type="ECO:0000256" key="4">
    <source>
        <dbReference type="PROSITE-ProRule" id="PRU00335"/>
    </source>
</evidence>
<dbReference type="PANTHER" id="PTHR47506">
    <property type="entry name" value="TRANSCRIPTIONAL REGULATORY PROTEIN"/>
    <property type="match status" value="1"/>
</dbReference>
<dbReference type="Pfam" id="PF00440">
    <property type="entry name" value="TetR_N"/>
    <property type="match status" value="1"/>
</dbReference>
<proteinExistence type="predicted"/>
<keyword evidence="1" id="KW-0805">Transcription regulation</keyword>
<dbReference type="SUPFAM" id="SSF48498">
    <property type="entry name" value="Tetracyclin repressor-like, C-terminal domain"/>
    <property type="match status" value="1"/>
</dbReference>
<keyword evidence="2 4" id="KW-0238">DNA-binding</keyword>
<evidence type="ECO:0000256" key="2">
    <source>
        <dbReference type="ARBA" id="ARBA00023125"/>
    </source>
</evidence>
<dbReference type="InterPro" id="IPR001647">
    <property type="entry name" value="HTH_TetR"/>
</dbReference>
<dbReference type="Gene3D" id="1.10.357.10">
    <property type="entry name" value="Tetracycline Repressor, domain 2"/>
    <property type="match status" value="1"/>
</dbReference>
<dbReference type="Proteomes" id="UP001058860">
    <property type="component" value="Chromosome"/>
</dbReference>
<keyword evidence="3" id="KW-0804">Transcription</keyword>
<feature type="DNA-binding region" description="H-T-H motif" evidence="4">
    <location>
        <begin position="28"/>
        <end position="47"/>
    </location>
</feature>
<dbReference type="PRINTS" id="PR00455">
    <property type="entry name" value="HTHTETR"/>
</dbReference>
<dbReference type="RefSeq" id="WP_353866462.1">
    <property type="nucleotide sequence ID" value="NZ_CP088295.1"/>
</dbReference>
<dbReference type="PROSITE" id="PS50977">
    <property type="entry name" value="HTH_TETR_2"/>
    <property type="match status" value="1"/>
</dbReference>
<protein>
    <submittedName>
        <fullName evidence="6">TetR/AcrR family transcriptional regulator</fullName>
    </submittedName>
</protein>
<evidence type="ECO:0000259" key="5">
    <source>
        <dbReference type="PROSITE" id="PS50977"/>
    </source>
</evidence>
<evidence type="ECO:0000256" key="1">
    <source>
        <dbReference type="ARBA" id="ARBA00023015"/>
    </source>
</evidence>
<evidence type="ECO:0000313" key="7">
    <source>
        <dbReference type="Proteomes" id="UP001058860"/>
    </source>
</evidence>
<sequence length="186" mass="19987">MPRLAPPRERILAAADRLFTQQGIRAVGIDAILRESGCAKATLYVHFHSKDGLIAQYLAARAARLRERLGRDLRAVTDPRARPLALFDVLAAVTAERDWRGDPLLGAAVERCVSETAQAEALAEHRQWLAVLLEALAREAGAADPERAGRQLLLLHDGVMAEAFYDNGPAAAAEAKAAAAVLLGQP</sequence>
<reference evidence="7" key="1">
    <citation type="submission" date="2021-11" db="EMBL/GenBank/DDBJ databases">
        <title>Cultivation dependent microbiological survey of springs from the worlds oldest radium mine currently devoted to the extraction of radon-saturated water.</title>
        <authorList>
            <person name="Kapinusova G."/>
            <person name="Smrhova T."/>
            <person name="Strejcek M."/>
            <person name="Suman J."/>
            <person name="Jani K."/>
            <person name="Pajer P."/>
            <person name="Uhlik O."/>
        </authorList>
    </citation>
    <scope>NUCLEOTIDE SEQUENCE [LARGE SCALE GENOMIC DNA]</scope>
    <source>
        <strain evidence="7">J379</strain>
    </source>
</reference>